<keyword evidence="2" id="KW-1185">Reference proteome</keyword>
<protein>
    <recommendedName>
        <fullName evidence="3">Flagellar FliJ protein</fullName>
    </recommendedName>
</protein>
<dbReference type="OrthoDB" id="7861976at2"/>
<proteinExistence type="predicted"/>
<reference evidence="1 2" key="1">
    <citation type="submission" date="2018-06" db="EMBL/GenBank/DDBJ databases">
        <title>Genomic Encyclopedia of Type Strains, Phase III (KMG-III): the genomes of soil and plant-associated and newly described type strains.</title>
        <authorList>
            <person name="Whitman W."/>
        </authorList>
    </citation>
    <scope>NUCLEOTIDE SEQUENCE [LARGE SCALE GENOMIC DNA]</scope>
    <source>
        <strain evidence="1 2">CECT 9025</strain>
    </source>
</reference>
<evidence type="ECO:0000313" key="1">
    <source>
        <dbReference type="EMBL" id="PYE84586.1"/>
    </source>
</evidence>
<accession>A0A318SW52</accession>
<comment type="caution">
    <text evidence="1">The sequence shown here is derived from an EMBL/GenBank/DDBJ whole genome shotgun (WGS) entry which is preliminary data.</text>
</comment>
<dbReference type="Proteomes" id="UP000248311">
    <property type="component" value="Unassembled WGS sequence"/>
</dbReference>
<dbReference type="EMBL" id="QJTE01000002">
    <property type="protein sequence ID" value="PYE84586.1"/>
    <property type="molecule type" value="Genomic_DNA"/>
</dbReference>
<evidence type="ECO:0000313" key="2">
    <source>
        <dbReference type="Proteomes" id="UP000248311"/>
    </source>
</evidence>
<dbReference type="AlphaFoldDB" id="A0A318SW52"/>
<dbReference type="RefSeq" id="WP_110813668.1">
    <property type="nucleotide sequence ID" value="NZ_QJTE01000002.1"/>
</dbReference>
<sequence length="128" mass="14724">MSRADDLAALRRLTGAVFDAAQGRMAALRRRDAEIGQALETLSEQLRERALEVRADDLAHRAGADQRWQHWIDTRRTSLNMERARLRAEIAGQETELRKAFGRREAAKDLFEAEARARRQAAQRKEDR</sequence>
<gene>
    <name evidence="1" type="ORF">DFP88_102387</name>
</gene>
<name>A0A318SW52_9RHOB</name>
<evidence type="ECO:0008006" key="3">
    <source>
        <dbReference type="Google" id="ProtNLM"/>
    </source>
</evidence>
<organism evidence="1 2">
    <name type="scientific">Pseudoroseicyclus aestuarii</name>
    <dbReference type="NCBI Taxonomy" id="1795041"/>
    <lineage>
        <taxon>Bacteria</taxon>
        <taxon>Pseudomonadati</taxon>
        <taxon>Pseudomonadota</taxon>
        <taxon>Alphaproteobacteria</taxon>
        <taxon>Rhodobacterales</taxon>
        <taxon>Paracoccaceae</taxon>
        <taxon>Pseudoroseicyclus</taxon>
    </lineage>
</organism>